<dbReference type="EMBL" id="JAGIOB010000001">
    <property type="protein sequence ID" value="MBP2416906.1"/>
    <property type="molecule type" value="Genomic_DNA"/>
</dbReference>
<dbReference type="GO" id="GO:0047834">
    <property type="term" value="F:D-threo-aldose 1-dehydrogenase activity"/>
    <property type="evidence" value="ECO:0007669"/>
    <property type="project" value="UniProtKB-EC"/>
</dbReference>
<evidence type="ECO:0000259" key="1">
    <source>
        <dbReference type="Pfam" id="PF00248"/>
    </source>
</evidence>
<dbReference type="CDD" id="cd19090">
    <property type="entry name" value="AKR_AKR15A-like"/>
    <property type="match status" value="1"/>
</dbReference>
<dbReference type="InterPro" id="IPR020471">
    <property type="entry name" value="AKR"/>
</dbReference>
<keyword evidence="3" id="KW-1185">Reference proteome</keyword>
<evidence type="ECO:0000313" key="3">
    <source>
        <dbReference type="Proteomes" id="UP000758168"/>
    </source>
</evidence>
<dbReference type="Pfam" id="PF00248">
    <property type="entry name" value="Aldo_ket_red"/>
    <property type="match status" value="1"/>
</dbReference>
<dbReference type="PANTHER" id="PTHR42686:SF1">
    <property type="entry name" value="GH17980P-RELATED"/>
    <property type="match status" value="1"/>
</dbReference>
<dbReference type="RefSeq" id="WP_210054965.1">
    <property type="nucleotide sequence ID" value="NZ_BAAAMH010000004.1"/>
</dbReference>
<keyword evidence="2" id="KW-0560">Oxidoreductase</keyword>
<organism evidence="2 3">
    <name type="scientific">Microlunatus capsulatus</name>
    <dbReference type="NCBI Taxonomy" id="99117"/>
    <lineage>
        <taxon>Bacteria</taxon>
        <taxon>Bacillati</taxon>
        <taxon>Actinomycetota</taxon>
        <taxon>Actinomycetes</taxon>
        <taxon>Propionibacteriales</taxon>
        <taxon>Propionibacteriaceae</taxon>
        <taxon>Microlunatus</taxon>
    </lineage>
</organism>
<protein>
    <submittedName>
        <fullName evidence="2">D-threo-aldose 1-dehydrogenase</fullName>
        <ecNumber evidence="2">1.1.1.122</ecNumber>
    </submittedName>
</protein>
<gene>
    <name evidence="2" type="ORF">JOF54_001828</name>
</gene>
<accession>A0ABS4Z783</accession>
<feature type="domain" description="NADP-dependent oxidoreductase" evidence="1">
    <location>
        <begin position="39"/>
        <end position="307"/>
    </location>
</feature>
<name>A0ABS4Z783_9ACTN</name>
<dbReference type="Proteomes" id="UP000758168">
    <property type="component" value="Unassembled WGS sequence"/>
</dbReference>
<sequence length="320" mass="33530">MTAPGSDDWVRPLGSTGLSVTAVTVGGAPLGSMPENFGHEVAYDDGVALAAYVLDSPVRVLDTSNGYSGGESERRIGAAVAARGGLPADFLVATKVDAKGRDYSGARVRASVAESQERLGVDQLPLVYLHDPEFHDFDELAGPGGAVETLMALRDEGVIGHVGLAGGTSQEMQRYLALGGFEVLLVHNRWTLVDRSATELVAQAEDLGVALVNAAVYGGGLLAKPGSTTKYGYREASPVTLAAVEAMRGVCAEHGTDLATAALQASVRDPRVSTTVVGLSRPARLDALIEALRVELDDSLFDALEALRPPREHWLDSQPS</sequence>
<dbReference type="InterPro" id="IPR023210">
    <property type="entry name" value="NADP_OxRdtase_dom"/>
</dbReference>
<dbReference type="EC" id="1.1.1.122" evidence="2"/>
<dbReference type="PANTHER" id="PTHR42686">
    <property type="entry name" value="GH17980P-RELATED"/>
    <property type="match status" value="1"/>
</dbReference>
<reference evidence="2 3" key="1">
    <citation type="submission" date="2021-03" db="EMBL/GenBank/DDBJ databases">
        <title>Sequencing the genomes of 1000 actinobacteria strains.</title>
        <authorList>
            <person name="Klenk H.-P."/>
        </authorList>
    </citation>
    <scope>NUCLEOTIDE SEQUENCE [LARGE SCALE GENOMIC DNA]</scope>
    <source>
        <strain evidence="2 3">DSM 12936</strain>
    </source>
</reference>
<comment type="caution">
    <text evidence="2">The sequence shown here is derived from an EMBL/GenBank/DDBJ whole genome shotgun (WGS) entry which is preliminary data.</text>
</comment>
<dbReference type="InterPro" id="IPR036812">
    <property type="entry name" value="NAD(P)_OxRdtase_dom_sf"/>
</dbReference>
<dbReference type="SUPFAM" id="SSF51430">
    <property type="entry name" value="NAD(P)-linked oxidoreductase"/>
    <property type="match status" value="1"/>
</dbReference>
<proteinExistence type="predicted"/>
<evidence type="ECO:0000313" key="2">
    <source>
        <dbReference type="EMBL" id="MBP2416906.1"/>
    </source>
</evidence>
<dbReference type="Gene3D" id="3.20.20.100">
    <property type="entry name" value="NADP-dependent oxidoreductase domain"/>
    <property type="match status" value="1"/>
</dbReference>